<reference evidence="3" key="1">
    <citation type="journal article" date="2020" name="Nat. Commun.">
        <title>Genome sequence of the cluster root forming white lupin.</title>
        <authorList>
            <person name="Hufnagel B."/>
            <person name="Marques A."/>
            <person name="Soriano A."/>
            <person name="Marques L."/>
            <person name="Divol F."/>
            <person name="Doumas P."/>
            <person name="Sallet E."/>
            <person name="Mancinotti D."/>
            <person name="Carrere S."/>
            <person name="Marande W."/>
            <person name="Arribat S."/>
            <person name="Keller J."/>
            <person name="Huneau C."/>
            <person name="Blein T."/>
            <person name="Aime D."/>
            <person name="Laguerre M."/>
            <person name="Taylor J."/>
            <person name="Schubert V."/>
            <person name="Nelson M."/>
            <person name="Geu-Flores F."/>
            <person name="Crespi M."/>
            <person name="Gallardo-Guerrero K."/>
            <person name="Delaux P.-M."/>
            <person name="Salse J."/>
            <person name="Berges H."/>
            <person name="Guyot R."/>
            <person name="Gouzy J."/>
            <person name="Peret B."/>
        </authorList>
    </citation>
    <scope>NUCLEOTIDE SEQUENCE [LARGE SCALE GENOMIC DNA]</scope>
    <source>
        <strain evidence="3">cv. Amiga</strain>
    </source>
</reference>
<feature type="compositionally biased region" description="Low complexity" evidence="1">
    <location>
        <begin position="1"/>
        <end position="14"/>
    </location>
</feature>
<dbReference type="InterPro" id="IPR012677">
    <property type="entry name" value="Nucleotide-bd_a/b_plait_sf"/>
</dbReference>
<dbReference type="Proteomes" id="UP000447434">
    <property type="component" value="Chromosome 4"/>
</dbReference>
<dbReference type="OrthoDB" id="439808at2759"/>
<feature type="region of interest" description="Disordered" evidence="1">
    <location>
        <begin position="1"/>
        <end position="52"/>
    </location>
</feature>
<keyword evidence="3" id="KW-1185">Reference proteome</keyword>
<organism evidence="2 3">
    <name type="scientific">Lupinus albus</name>
    <name type="common">White lupine</name>
    <name type="synonym">Lupinus termis</name>
    <dbReference type="NCBI Taxonomy" id="3870"/>
    <lineage>
        <taxon>Eukaryota</taxon>
        <taxon>Viridiplantae</taxon>
        <taxon>Streptophyta</taxon>
        <taxon>Embryophyta</taxon>
        <taxon>Tracheophyta</taxon>
        <taxon>Spermatophyta</taxon>
        <taxon>Magnoliopsida</taxon>
        <taxon>eudicotyledons</taxon>
        <taxon>Gunneridae</taxon>
        <taxon>Pentapetalae</taxon>
        <taxon>rosids</taxon>
        <taxon>fabids</taxon>
        <taxon>Fabales</taxon>
        <taxon>Fabaceae</taxon>
        <taxon>Papilionoideae</taxon>
        <taxon>50 kb inversion clade</taxon>
        <taxon>genistoids sensu lato</taxon>
        <taxon>core genistoids</taxon>
        <taxon>Genisteae</taxon>
        <taxon>Lupinus</taxon>
    </lineage>
</organism>
<evidence type="ECO:0000313" key="3">
    <source>
        <dbReference type="Proteomes" id="UP000447434"/>
    </source>
</evidence>
<protein>
    <submittedName>
        <fullName evidence="2">Putative RNA recognition motif domain-containing protein</fullName>
    </submittedName>
</protein>
<dbReference type="InterPro" id="IPR035979">
    <property type="entry name" value="RBD_domain_sf"/>
</dbReference>
<name>A0A6A4QKL2_LUPAL</name>
<dbReference type="EMBL" id="WOCE01000004">
    <property type="protein sequence ID" value="KAE9615055.1"/>
    <property type="molecule type" value="Genomic_DNA"/>
</dbReference>
<proteinExistence type="predicted"/>
<comment type="caution">
    <text evidence="2">The sequence shown here is derived from an EMBL/GenBank/DDBJ whole genome shotgun (WGS) entry which is preliminary data.</text>
</comment>
<dbReference type="AlphaFoldDB" id="A0A6A4QKL2"/>
<dbReference type="Gene3D" id="3.30.70.330">
    <property type="match status" value="1"/>
</dbReference>
<gene>
    <name evidence="2" type="ORF">Lalb_Chr04g0251251</name>
</gene>
<dbReference type="GO" id="GO:0003676">
    <property type="term" value="F:nucleic acid binding"/>
    <property type="evidence" value="ECO:0007669"/>
    <property type="project" value="InterPro"/>
</dbReference>
<evidence type="ECO:0000313" key="2">
    <source>
        <dbReference type="EMBL" id="KAE9615055.1"/>
    </source>
</evidence>
<feature type="compositionally biased region" description="Basic and acidic residues" evidence="1">
    <location>
        <begin position="38"/>
        <end position="50"/>
    </location>
</feature>
<evidence type="ECO:0000256" key="1">
    <source>
        <dbReference type="SAM" id="MobiDB-lite"/>
    </source>
</evidence>
<accession>A0A6A4QKL2</accession>
<dbReference type="SUPFAM" id="SSF54928">
    <property type="entry name" value="RNA-binding domain, RBD"/>
    <property type="match status" value="1"/>
</dbReference>
<sequence length="146" mass="16862">MRRNSPGSKSPPRRGYGGRGRKPSSSPSPSPPPTRRGHGGDGGRDRRRESNNVSLLVRNIPLDCRSDELRIPFERFGRVCDVYIPKDYYSGGCWFKIEVINKSKPQVLKRTYSFQFKCVNLHTKRYYIITQSIHKFHGMEGWFLSN</sequence>